<sequence length="95" mass="10090">MAECPRRRRPISHSIRSIGDVVGGLWFALLVVDNSWGGGSIMGSAQPDRSFDEALADALELGQREIAKLTSVAESAVGAYNAAGSKLVRVCCTIR</sequence>
<dbReference type="KEGG" id="mgi:Mflv_3196"/>
<dbReference type="STRING" id="350054.Mflv_3196"/>
<reference evidence="1" key="1">
    <citation type="submission" date="2007-04" db="EMBL/GenBank/DDBJ databases">
        <authorList>
            <consortium name="US DOE Joint Genome Institute"/>
            <person name="Copeland A."/>
            <person name="Lucas S."/>
            <person name="Lapidus A."/>
            <person name="Barry K."/>
            <person name="Detter J.C."/>
            <person name="Glavina del Rio T."/>
            <person name="Hammon N."/>
            <person name="Israni S."/>
            <person name="Dalin E."/>
            <person name="Tice H."/>
            <person name="Pitluck S."/>
            <person name="Chain P."/>
            <person name="Malfatti S."/>
            <person name="Shin M."/>
            <person name="Vergez L."/>
            <person name="Schmutz J."/>
            <person name="Larimer F."/>
            <person name="Land M."/>
            <person name="Hauser L."/>
            <person name="Kyrpides N."/>
            <person name="Mikhailova N."/>
            <person name="Miller C."/>
            <person name="Richardson P."/>
        </authorList>
    </citation>
    <scope>NUCLEOTIDE SEQUENCE</scope>
    <source>
        <strain evidence="1">PYR-GCK</strain>
    </source>
</reference>
<gene>
    <name evidence="1" type="ordered locus">Mflv_3196</name>
</gene>
<proteinExistence type="predicted"/>
<evidence type="ECO:0000313" key="1">
    <source>
        <dbReference type="EMBL" id="ABP45673.1"/>
    </source>
</evidence>
<organism evidence="1">
    <name type="scientific">Mycolicibacterium gilvum (strain PYR-GCK)</name>
    <name type="common">Mycobacterium gilvum (strain PYR-GCK)</name>
    <dbReference type="NCBI Taxonomy" id="350054"/>
    <lineage>
        <taxon>Bacteria</taxon>
        <taxon>Bacillati</taxon>
        <taxon>Actinomycetota</taxon>
        <taxon>Actinomycetes</taxon>
        <taxon>Mycobacteriales</taxon>
        <taxon>Mycobacteriaceae</taxon>
        <taxon>Mycolicibacterium</taxon>
    </lineage>
</organism>
<accession>A4TAU4</accession>
<dbReference type="AlphaFoldDB" id="A4TAU4"/>
<dbReference type="EMBL" id="CP000656">
    <property type="protein sequence ID" value="ABP45673.1"/>
    <property type="molecule type" value="Genomic_DNA"/>
</dbReference>
<dbReference type="HOGENOM" id="CLU_2369801_0_0_11"/>
<protein>
    <submittedName>
        <fullName evidence="1">Uncharacterized protein</fullName>
    </submittedName>
</protein>
<name>A4TAU4_MYCGI</name>
<reference evidence="1" key="2">
    <citation type="journal article" date="2013" name="PLoS ONE">
        <title>A Gene Expression Study of the Activities of Aromatic Ring-Cleavage Dioxygenases in Mycobacterium gilvum PYR-GCK to Changes in Salinity and pH during Pyrene Degradation.</title>
        <authorList>
            <person name="Badejo A.C."/>
            <person name="Badejo A.O."/>
            <person name="Shin K.H."/>
            <person name="Chai Y.G."/>
        </authorList>
    </citation>
    <scope>NUCLEOTIDE SEQUENCE [LARGE SCALE GENOMIC DNA]</scope>
    <source>
        <strain evidence="1">PYR-GCK</strain>
    </source>
</reference>